<dbReference type="Proteomes" id="UP000638897">
    <property type="component" value="Unassembled WGS sequence"/>
</dbReference>
<name>A0ABR7ZBM2_ANACY</name>
<dbReference type="EMBL" id="JACJQC010000001">
    <property type="protein sequence ID" value="MBD2170011.1"/>
    <property type="molecule type" value="Genomic_DNA"/>
</dbReference>
<sequence length="45" mass="4973">MGAIIGNIGGKYYVLALHSGSNRVNGLLLNRAVEMSRLDEWLQKN</sequence>
<accession>A0ABR7ZBM2</accession>
<protein>
    <submittedName>
        <fullName evidence="1">Uncharacterized protein</fullName>
    </submittedName>
</protein>
<proteinExistence type="predicted"/>
<evidence type="ECO:0000313" key="1">
    <source>
        <dbReference type="EMBL" id="MBD2170011.1"/>
    </source>
</evidence>
<evidence type="ECO:0000313" key="2">
    <source>
        <dbReference type="Proteomes" id="UP000638897"/>
    </source>
</evidence>
<gene>
    <name evidence="1" type="ORF">H6F81_01910</name>
</gene>
<dbReference type="RefSeq" id="WP_158629508.1">
    <property type="nucleotide sequence ID" value="NZ_JACJQC010000001.1"/>
</dbReference>
<keyword evidence="2" id="KW-1185">Reference proteome</keyword>
<comment type="caution">
    <text evidence="1">The sequence shown here is derived from an EMBL/GenBank/DDBJ whole genome shotgun (WGS) entry which is preliminary data.</text>
</comment>
<organism evidence="1 2">
    <name type="scientific">Anabaena cylindrica FACHB-318</name>
    <dbReference type="NCBI Taxonomy" id="2692880"/>
    <lineage>
        <taxon>Bacteria</taxon>
        <taxon>Bacillati</taxon>
        <taxon>Cyanobacteriota</taxon>
        <taxon>Cyanophyceae</taxon>
        <taxon>Nostocales</taxon>
        <taxon>Nostocaceae</taxon>
        <taxon>Anabaena</taxon>
    </lineage>
</organism>
<reference evidence="1 2" key="1">
    <citation type="journal article" date="2020" name="ISME J.">
        <title>Comparative genomics reveals insights into cyanobacterial evolution and habitat adaptation.</title>
        <authorList>
            <person name="Chen M.Y."/>
            <person name="Teng W.K."/>
            <person name="Zhao L."/>
            <person name="Hu C.X."/>
            <person name="Zhou Y.K."/>
            <person name="Han B.P."/>
            <person name="Song L.R."/>
            <person name="Shu W.S."/>
        </authorList>
    </citation>
    <scope>NUCLEOTIDE SEQUENCE [LARGE SCALE GENOMIC DNA]</scope>
    <source>
        <strain evidence="1 2">FACHB-318</strain>
    </source>
</reference>